<name>A0AAV8RMA2_ENSVE</name>
<evidence type="ECO:0000313" key="1">
    <source>
        <dbReference type="EMBL" id="KAJ8511489.1"/>
    </source>
</evidence>
<keyword evidence="2" id="KW-1185">Reference proteome</keyword>
<sequence>MIWGEAGVSDHYHSLDQDYVLLGRFYEIFEGAIIRCSFFCMQEALGFAPFGIAAFSYCTQLASRVRLPNALPHIKVLPFD</sequence>
<accession>A0AAV8RMA2</accession>
<dbReference type="AlphaFoldDB" id="A0AAV8RMA2"/>
<comment type="caution">
    <text evidence="1">The sequence shown here is derived from an EMBL/GenBank/DDBJ whole genome shotgun (WGS) entry which is preliminary data.</text>
</comment>
<proteinExistence type="predicted"/>
<dbReference type="Proteomes" id="UP001222027">
    <property type="component" value="Unassembled WGS sequence"/>
</dbReference>
<evidence type="ECO:0000313" key="2">
    <source>
        <dbReference type="Proteomes" id="UP001222027"/>
    </source>
</evidence>
<dbReference type="EMBL" id="JAQQAF010000001">
    <property type="protein sequence ID" value="KAJ8511489.1"/>
    <property type="molecule type" value="Genomic_DNA"/>
</dbReference>
<organism evidence="1 2">
    <name type="scientific">Ensete ventricosum</name>
    <name type="common">Abyssinian banana</name>
    <name type="synonym">Musa ensete</name>
    <dbReference type="NCBI Taxonomy" id="4639"/>
    <lineage>
        <taxon>Eukaryota</taxon>
        <taxon>Viridiplantae</taxon>
        <taxon>Streptophyta</taxon>
        <taxon>Embryophyta</taxon>
        <taxon>Tracheophyta</taxon>
        <taxon>Spermatophyta</taxon>
        <taxon>Magnoliopsida</taxon>
        <taxon>Liliopsida</taxon>
        <taxon>Zingiberales</taxon>
        <taxon>Musaceae</taxon>
        <taxon>Ensete</taxon>
    </lineage>
</organism>
<protein>
    <submittedName>
        <fullName evidence="1">Uncharacterized protein</fullName>
    </submittedName>
</protein>
<gene>
    <name evidence="1" type="ORF">OPV22_001923</name>
</gene>
<reference evidence="1 2" key="1">
    <citation type="submission" date="2022-12" db="EMBL/GenBank/DDBJ databases">
        <title>Chromosome-scale assembly of the Ensete ventricosum genome.</title>
        <authorList>
            <person name="Dussert Y."/>
            <person name="Stocks J."/>
            <person name="Wendawek A."/>
            <person name="Woldeyes F."/>
            <person name="Nichols R.A."/>
            <person name="Borrell J.S."/>
        </authorList>
    </citation>
    <scope>NUCLEOTIDE SEQUENCE [LARGE SCALE GENOMIC DNA]</scope>
    <source>
        <strain evidence="2">cv. Maze</strain>
        <tissue evidence="1">Seeds</tissue>
    </source>
</reference>